<reference evidence="7 8" key="1">
    <citation type="submission" date="2018-05" db="EMBL/GenBank/DDBJ databases">
        <title>Genetic diversity of glacier-inhabiting Cryobacterium bacteria in China and description of Cryobacterium mengkeensis sp. nov. and Arthrobacter glacialis sp. nov.</title>
        <authorList>
            <person name="Liu Q."/>
            <person name="Xin Y.-H."/>
        </authorList>
    </citation>
    <scope>NUCLEOTIDE SEQUENCE [LARGE SCALE GENOMIC DNA]</scope>
    <source>
        <strain evidence="7 8">SK-1</strain>
    </source>
</reference>
<dbReference type="PANTHER" id="PTHR43077">
    <property type="entry name" value="TRANSPORT PERMEASE YVFS-RELATED"/>
    <property type="match status" value="1"/>
</dbReference>
<dbReference type="RefSeq" id="WP_110127696.1">
    <property type="nucleotide sequence ID" value="NZ_QHLY01000012.1"/>
</dbReference>
<comment type="subcellular location">
    <subcellularLocation>
        <location evidence="1">Membrane</location>
        <topology evidence="1">Multi-pass membrane protein</topology>
    </subcellularLocation>
</comment>
<dbReference type="InterPro" id="IPR017500">
    <property type="entry name" value="Phage_infect_YhgE_N"/>
</dbReference>
<proteinExistence type="predicted"/>
<dbReference type="Pfam" id="PF12698">
    <property type="entry name" value="ABC2_membrane_3"/>
    <property type="match status" value="1"/>
</dbReference>
<evidence type="ECO:0000313" key="7">
    <source>
        <dbReference type="EMBL" id="PXA68025.1"/>
    </source>
</evidence>
<feature type="transmembrane region" description="Helical" evidence="5">
    <location>
        <begin position="563"/>
        <end position="583"/>
    </location>
</feature>
<name>A0A317ZTA3_9MICO</name>
<evidence type="ECO:0000313" key="8">
    <source>
        <dbReference type="Proteomes" id="UP000246722"/>
    </source>
</evidence>
<dbReference type="NCBIfam" id="TIGR03061">
    <property type="entry name" value="pip_yhgE_Nterm"/>
    <property type="match status" value="1"/>
</dbReference>
<dbReference type="PANTHER" id="PTHR43077:SF5">
    <property type="entry name" value="PHAGE INFECTION PROTEIN"/>
    <property type="match status" value="1"/>
</dbReference>
<dbReference type="InterPro" id="IPR051328">
    <property type="entry name" value="T7SS_ABC-Transporter"/>
</dbReference>
<accession>A0A317ZTA3</accession>
<keyword evidence="4 5" id="KW-0472">Membrane</keyword>
<keyword evidence="2 5" id="KW-0812">Transmembrane</keyword>
<dbReference type="SUPFAM" id="SSF58104">
    <property type="entry name" value="Methyl-accepting chemotaxis protein (MCP) signaling domain"/>
    <property type="match status" value="1"/>
</dbReference>
<dbReference type="NCBIfam" id="TIGR03062">
    <property type="entry name" value="pip_yhgE_Cterm"/>
    <property type="match status" value="1"/>
</dbReference>
<dbReference type="Gene3D" id="3.40.1710.10">
    <property type="entry name" value="abc type-2 transporter like domain"/>
    <property type="match status" value="1"/>
</dbReference>
<sequence>MSTREAASTRLERLFSRTPGQRRGAAVAGLAALIVVPLAVAGLFAGALNTVDERIDTLPALVVNDDEFVNTTLPDGTEQMVLAGRQLVTELTKPAGDGASTGFAWEISNDEDAKAALADGTAYAVLTIPSDFSASVTSLSGSTPTQADLAIRTDDAHSFLAGSVAQSVGTALTGAFGTEITKQYLGGLYTSLGTLGESLQAAADGSAQLATGVTGVATGLDSLADGTQATADGAASAATGAASFATGVNAYTGGVDSLSTGLGSLDAGAAGLSQLSDGVTQYTGGVQSAADGFTQLSAGAGSIPAAALAPLDPQTKAAVQGILGGVVQTQAGLDALAEAGTALSQQTTGAVTGLQGGISQSAAGAAQLAAGSEPLRTGAGDLATGIGSLSDGVAQLATGSAAAADGAHQLETGASDLATGLATGAESASALTGLDPEDTAAVIAEPVTVDAARDNPLDSIGPIIGMLFVPVGLWIGALAIFLVLKPLSAIALASTATTGRLVWRSLGRGFAIAAAQAVAVALLLHGVLGVSWTLLPATLGFSLLIAFAFVAVHHLLTAAFGRIGIVVSLVLLALQLVAVGGLYPVELVSAPFRAISPFLPLTWAVQGIQAIVSGGSGAAVGGAAAALAIFALASVALSLLVVARKRGARSFALAAA</sequence>
<dbReference type="AlphaFoldDB" id="A0A317ZTA3"/>
<evidence type="ECO:0000256" key="4">
    <source>
        <dbReference type="ARBA" id="ARBA00023136"/>
    </source>
</evidence>
<feature type="transmembrane region" description="Helical" evidence="5">
    <location>
        <begin position="25"/>
        <end position="48"/>
    </location>
</feature>
<evidence type="ECO:0000256" key="3">
    <source>
        <dbReference type="ARBA" id="ARBA00022989"/>
    </source>
</evidence>
<feature type="domain" description="ABC-2 type transporter transmembrane" evidence="6">
    <location>
        <begin position="442"/>
        <end position="640"/>
    </location>
</feature>
<dbReference type="NCBIfam" id="TIGR03057">
    <property type="entry name" value="xxxLxxG_by_4"/>
    <property type="match status" value="2"/>
</dbReference>
<feature type="transmembrane region" description="Helical" evidence="5">
    <location>
        <begin position="505"/>
        <end position="528"/>
    </location>
</feature>
<evidence type="ECO:0000256" key="1">
    <source>
        <dbReference type="ARBA" id="ARBA00004141"/>
    </source>
</evidence>
<feature type="transmembrane region" description="Helical" evidence="5">
    <location>
        <begin position="623"/>
        <end position="643"/>
    </location>
</feature>
<feature type="transmembrane region" description="Helical" evidence="5">
    <location>
        <begin position="534"/>
        <end position="556"/>
    </location>
</feature>
<keyword evidence="8" id="KW-1185">Reference proteome</keyword>
<dbReference type="InterPro" id="IPR017501">
    <property type="entry name" value="Phage_infect_YhgE_C"/>
</dbReference>
<dbReference type="OrthoDB" id="9811483at2"/>
<dbReference type="EMBL" id="QHLY01000012">
    <property type="protein sequence ID" value="PXA68025.1"/>
    <property type="molecule type" value="Genomic_DNA"/>
</dbReference>
<keyword evidence="3 5" id="KW-1133">Transmembrane helix</keyword>
<evidence type="ECO:0000256" key="5">
    <source>
        <dbReference type="SAM" id="Phobius"/>
    </source>
</evidence>
<dbReference type="Gene3D" id="1.10.287.950">
    <property type="entry name" value="Methyl-accepting chemotaxis protein"/>
    <property type="match status" value="1"/>
</dbReference>
<dbReference type="GO" id="GO:0016020">
    <property type="term" value="C:membrane"/>
    <property type="evidence" value="ECO:0007669"/>
    <property type="project" value="UniProtKB-SubCell"/>
</dbReference>
<feature type="transmembrane region" description="Helical" evidence="5">
    <location>
        <begin position="463"/>
        <end position="484"/>
    </location>
</feature>
<gene>
    <name evidence="7" type="ORF">CTB96_15320</name>
</gene>
<evidence type="ECO:0000256" key="2">
    <source>
        <dbReference type="ARBA" id="ARBA00022692"/>
    </source>
</evidence>
<evidence type="ECO:0000259" key="6">
    <source>
        <dbReference type="Pfam" id="PF12698"/>
    </source>
</evidence>
<dbReference type="InterPro" id="IPR023908">
    <property type="entry name" value="xxxLxxG_rpt"/>
</dbReference>
<dbReference type="InterPro" id="IPR013525">
    <property type="entry name" value="ABC2_TM"/>
</dbReference>
<comment type="caution">
    <text evidence="7">The sequence shown here is derived from an EMBL/GenBank/DDBJ whole genome shotgun (WGS) entry which is preliminary data.</text>
</comment>
<dbReference type="Proteomes" id="UP000246722">
    <property type="component" value="Unassembled WGS sequence"/>
</dbReference>
<organism evidence="7 8">
    <name type="scientific">Cryobacterium arcticum</name>
    <dbReference type="NCBI Taxonomy" id="670052"/>
    <lineage>
        <taxon>Bacteria</taxon>
        <taxon>Bacillati</taxon>
        <taxon>Actinomycetota</taxon>
        <taxon>Actinomycetes</taxon>
        <taxon>Micrococcales</taxon>
        <taxon>Microbacteriaceae</taxon>
        <taxon>Cryobacterium</taxon>
    </lineage>
</organism>
<protein>
    <submittedName>
        <fullName evidence="7">YhgE/Pip domain-containing protein</fullName>
    </submittedName>
</protein>